<keyword evidence="4" id="KW-0539">Nucleus</keyword>
<evidence type="ECO:0000256" key="3">
    <source>
        <dbReference type="ARBA" id="ARBA00023163"/>
    </source>
</evidence>
<dbReference type="InterPro" id="IPR047288">
    <property type="entry name" value="Tudor_SGF29_rpt1"/>
</dbReference>
<keyword evidence="8" id="KW-1185">Reference proteome</keyword>
<dbReference type="Pfam" id="PF07039">
    <property type="entry name" value="SGF29_Tudor"/>
    <property type="match status" value="1"/>
</dbReference>
<name>A0A8H7ENA4_9FUNG</name>
<evidence type="ECO:0000313" key="8">
    <source>
        <dbReference type="Proteomes" id="UP000605846"/>
    </source>
</evidence>
<dbReference type="OrthoDB" id="10265994at2759"/>
<dbReference type="EMBL" id="JABAYA010000098">
    <property type="protein sequence ID" value="KAF7725388.1"/>
    <property type="molecule type" value="Genomic_DNA"/>
</dbReference>
<dbReference type="GO" id="GO:0005634">
    <property type="term" value="C:nucleus"/>
    <property type="evidence" value="ECO:0007669"/>
    <property type="project" value="UniProtKB-SubCell"/>
</dbReference>
<feature type="domain" description="SGF29 C-terminal" evidence="6">
    <location>
        <begin position="28"/>
        <end position="167"/>
    </location>
</feature>
<dbReference type="PANTHER" id="PTHR21539:SF0">
    <property type="entry name" value="SAGA-ASSOCIATED FACTOR 29"/>
    <property type="match status" value="1"/>
</dbReference>
<evidence type="ECO:0000313" key="7">
    <source>
        <dbReference type="EMBL" id="KAF7725388.1"/>
    </source>
</evidence>
<dbReference type="Gene3D" id="2.30.30.140">
    <property type="match status" value="2"/>
</dbReference>
<sequence length="167" mass="19021">MNTVIDSKRKKRKPEAEDAKSMKRTKTNHGIIPPKSFVAARQPKQKDKNEEWILARVIDYHADKSKYQVEDVDQDEFGKRQRYMVPPRNVIAVPEPDEVHEAEISAGSDVLALYPHTTCFYKATVIAPPSKNKDSGHPGSYKVQFEDDNDQVKYVMAGKVLDIPKPK</sequence>
<dbReference type="Proteomes" id="UP000605846">
    <property type="component" value="Unassembled WGS sequence"/>
</dbReference>
<keyword evidence="2" id="KW-0805">Transcription regulation</keyword>
<feature type="region of interest" description="Disordered" evidence="5">
    <location>
        <begin position="1"/>
        <end position="47"/>
    </location>
</feature>
<organism evidence="7 8">
    <name type="scientific">Apophysomyces ossiformis</name>
    <dbReference type="NCBI Taxonomy" id="679940"/>
    <lineage>
        <taxon>Eukaryota</taxon>
        <taxon>Fungi</taxon>
        <taxon>Fungi incertae sedis</taxon>
        <taxon>Mucoromycota</taxon>
        <taxon>Mucoromycotina</taxon>
        <taxon>Mucoromycetes</taxon>
        <taxon>Mucorales</taxon>
        <taxon>Mucorineae</taxon>
        <taxon>Mucoraceae</taxon>
        <taxon>Apophysomyces</taxon>
    </lineage>
</organism>
<reference evidence="7" key="1">
    <citation type="submission" date="2020-01" db="EMBL/GenBank/DDBJ databases">
        <title>Genome Sequencing of Three Apophysomyces-Like Fungal Strains Confirms a Novel Fungal Genus in the Mucoromycota with divergent Burkholderia-like Endosymbiotic Bacteria.</title>
        <authorList>
            <person name="Stajich J.E."/>
            <person name="Macias A.M."/>
            <person name="Carter-House D."/>
            <person name="Lovett B."/>
            <person name="Kasson L.R."/>
            <person name="Berry K."/>
            <person name="Grigoriev I."/>
            <person name="Chang Y."/>
            <person name="Spatafora J."/>
            <person name="Kasson M.T."/>
        </authorList>
    </citation>
    <scope>NUCLEOTIDE SEQUENCE</scope>
    <source>
        <strain evidence="7">NRRL A-21654</strain>
    </source>
</reference>
<dbReference type="PANTHER" id="PTHR21539">
    <property type="entry name" value="SAGA-ASSOCIATED FACTOR 29"/>
    <property type="match status" value="1"/>
</dbReference>
<evidence type="ECO:0000256" key="4">
    <source>
        <dbReference type="ARBA" id="ARBA00023242"/>
    </source>
</evidence>
<keyword evidence="3" id="KW-0804">Transcription</keyword>
<dbReference type="CDD" id="cd20394">
    <property type="entry name" value="Tudor_SGF29_rpt2"/>
    <property type="match status" value="1"/>
</dbReference>
<dbReference type="InterPro" id="IPR010750">
    <property type="entry name" value="SGF29_tudor-like_dom"/>
</dbReference>
<dbReference type="InterPro" id="IPR037802">
    <property type="entry name" value="SGF29"/>
</dbReference>
<proteinExistence type="predicted"/>
<evidence type="ECO:0000256" key="1">
    <source>
        <dbReference type="ARBA" id="ARBA00004123"/>
    </source>
</evidence>
<evidence type="ECO:0000256" key="5">
    <source>
        <dbReference type="SAM" id="MobiDB-lite"/>
    </source>
</evidence>
<comment type="caution">
    <text evidence="7">The sequence shown here is derived from an EMBL/GenBank/DDBJ whole genome shotgun (WGS) entry which is preliminary data.</text>
</comment>
<dbReference type="AlphaFoldDB" id="A0A8H7ENA4"/>
<dbReference type="CDD" id="cd20393">
    <property type="entry name" value="Tudor_SGF29_rpt1"/>
    <property type="match status" value="1"/>
</dbReference>
<evidence type="ECO:0000259" key="6">
    <source>
        <dbReference type="PROSITE" id="PS51518"/>
    </source>
</evidence>
<dbReference type="PROSITE" id="PS51518">
    <property type="entry name" value="SGF29_C"/>
    <property type="match status" value="1"/>
</dbReference>
<protein>
    <recommendedName>
        <fullName evidence="6">SGF29 C-terminal domain-containing protein</fullName>
    </recommendedName>
</protein>
<evidence type="ECO:0000256" key="2">
    <source>
        <dbReference type="ARBA" id="ARBA00023015"/>
    </source>
</evidence>
<dbReference type="GO" id="GO:0000124">
    <property type="term" value="C:SAGA complex"/>
    <property type="evidence" value="ECO:0007669"/>
    <property type="project" value="InterPro"/>
</dbReference>
<comment type="subcellular location">
    <subcellularLocation>
        <location evidence="1">Nucleus</location>
    </subcellularLocation>
</comment>
<dbReference type="InterPro" id="IPR047287">
    <property type="entry name" value="Tudor_SGF29_rpt2"/>
</dbReference>
<accession>A0A8H7ENA4</accession>
<gene>
    <name evidence="7" type="ORF">EC973_009656</name>
</gene>